<comment type="caution">
    <text evidence="5">The sequence shown here is derived from an EMBL/GenBank/DDBJ whole genome shotgun (WGS) entry which is preliminary data.</text>
</comment>
<organism evidence="5 6">
    <name type="scientific">Acuticoccus sediminis</name>
    <dbReference type="NCBI Taxonomy" id="2184697"/>
    <lineage>
        <taxon>Bacteria</taxon>
        <taxon>Pseudomonadati</taxon>
        <taxon>Pseudomonadota</taxon>
        <taxon>Alphaproteobacteria</taxon>
        <taxon>Hyphomicrobiales</taxon>
        <taxon>Amorphaceae</taxon>
        <taxon>Acuticoccus</taxon>
    </lineage>
</organism>
<keyword evidence="3 5" id="KW-0067">ATP-binding</keyword>
<reference evidence="5 6" key="1">
    <citation type="submission" date="2018-05" db="EMBL/GenBank/DDBJ databases">
        <title>Acuticoccus sediminis sp. nov., isolated from deep-sea sediment of Indian Ocean.</title>
        <authorList>
            <person name="Liu X."/>
            <person name="Lai Q."/>
            <person name="Du Y."/>
            <person name="Sun F."/>
            <person name="Zhang X."/>
            <person name="Wang S."/>
            <person name="Shao Z."/>
        </authorList>
    </citation>
    <scope>NUCLEOTIDE SEQUENCE [LARGE SCALE GENOMIC DNA]</scope>
    <source>
        <strain evidence="5 6">PTG4-2</strain>
    </source>
</reference>
<keyword evidence="2" id="KW-0547">Nucleotide-binding</keyword>
<evidence type="ECO:0000256" key="1">
    <source>
        <dbReference type="ARBA" id="ARBA00022448"/>
    </source>
</evidence>
<dbReference type="GO" id="GO:0005886">
    <property type="term" value="C:plasma membrane"/>
    <property type="evidence" value="ECO:0007669"/>
    <property type="project" value="TreeGrafter"/>
</dbReference>
<name>A0A8B2NHY6_9HYPH</name>
<protein>
    <submittedName>
        <fullName evidence="5">ABC transporter ATP-binding protein</fullName>
    </submittedName>
</protein>
<dbReference type="PROSITE" id="PS50893">
    <property type="entry name" value="ABC_TRANSPORTER_2"/>
    <property type="match status" value="1"/>
</dbReference>
<dbReference type="InterPro" id="IPR051120">
    <property type="entry name" value="ABC_AA/LPS_Transport"/>
</dbReference>
<dbReference type="InterPro" id="IPR003593">
    <property type="entry name" value="AAA+_ATPase"/>
</dbReference>
<sequence>MTAPLLSVRGIKVSFGGVKAADGVDLDVNQGEFLAIIGPNGSGKTTFINLATGYVKPKAGTIHLEGRDITSHKPREITKLGIARAFQIPQLFGDHTVLDNLMLAVAANRGFWRWQTPLGSEGVRQAAMELLDTVGLADLAATHSSALSEGGRKLTDIALALALQPRLLLLDEPTAGVSTDEKHPLMEKLAKVLRDRGVTAVFVEHDMDLVRRYADRVVVWNQGRVVAEGPPDTVLSDPAVLRDVVGVL</sequence>
<dbReference type="Proteomes" id="UP000249590">
    <property type="component" value="Unassembled WGS sequence"/>
</dbReference>
<dbReference type="Pfam" id="PF00005">
    <property type="entry name" value="ABC_tran"/>
    <property type="match status" value="1"/>
</dbReference>
<evidence type="ECO:0000313" key="6">
    <source>
        <dbReference type="Proteomes" id="UP000249590"/>
    </source>
</evidence>
<accession>A0A8B2NHY6</accession>
<gene>
    <name evidence="5" type="ORF">DLJ53_25260</name>
</gene>
<dbReference type="GO" id="GO:0005524">
    <property type="term" value="F:ATP binding"/>
    <property type="evidence" value="ECO:0007669"/>
    <property type="project" value="UniProtKB-KW"/>
</dbReference>
<dbReference type="SMART" id="SM00382">
    <property type="entry name" value="AAA"/>
    <property type="match status" value="1"/>
</dbReference>
<evidence type="ECO:0000259" key="4">
    <source>
        <dbReference type="PROSITE" id="PS50893"/>
    </source>
</evidence>
<keyword evidence="6" id="KW-1185">Reference proteome</keyword>
<dbReference type="InterPro" id="IPR027417">
    <property type="entry name" value="P-loop_NTPase"/>
</dbReference>
<dbReference type="GO" id="GO:0016887">
    <property type="term" value="F:ATP hydrolysis activity"/>
    <property type="evidence" value="ECO:0007669"/>
    <property type="project" value="InterPro"/>
</dbReference>
<dbReference type="InterPro" id="IPR003439">
    <property type="entry name" value="ABC_transporter-like_ATP-bd"/>
</dbReference>
<dbReference type="PANTHER" id="PTHR45772:SF9">
    <property type="entry name" value="CONSERVED COMPONENT OF ABC TRANSPORTER FOR NATURAL AMINO ACIDS"/>
    <property type="match status" value="1"/>
</dbReference>
<dbReference type="CDD" id="cd03219">
    <property type="entry name" value="ABC_Mj1267_LivG_branched"/>
    <property type="match status" value="1"/>
</dbReference>
<evidence type="ECO:0000256" key="2">
    <source>
        <dbReference type="ARBA" id="ARBA00022741"/>
    </source>
</evidence>
<dbReference type="AlphaFoldDB" id="A0A8B2NHY6"/>
<dbReference type="OrthoDB" id="9806149at2"/>
<dbReference type="SUPFAM" id="SSF52540">
    <property type="entry name" value="P-loop containing nucleoside triphosphate hydrolases"/>
    <property type="match status" value="1"/>
</dbReference>
<keyword evidence="1" id="KW-0813">Transport</keyword>
<dbReference type="PANTHER" id="PTHR45772">
    <property type="entry name" value="CONSERVED COMPONENT OF ABC TRANSPORTER FOR NATURAL AMINO ACIDS-RELATED"/>
    <property type="match status" value="1"/>
</dbReference>
<dbReference type="EMBL" id="QHHQ01000006">
    <property type="protein sequence ID" value="RAH98942.1"/>
    <property type="molecule type" value="Genomic_DNA"/>
</dbReference>
<proteinExistence type="predicted"/>
<evidence type="ECO:0000313" key="5">
    <source>
        <dbReference type="EMBL" id="RAH98942.1"/>
    </source>
</evidence>
<evidence type="ECO:0000256" key="3">
    <source>
        <dbReference type="ARBA" id="ARBA00022840"/>
    </source>
</evidence>
<dbReference type="RefSeq" id="WP_111350441.1">
    <property type="nucleotide sequence ID" value="NZ_QHHQ01000006.1"/>
</dbReference>
<dbReference type="Gene3D" id="3.40.50.300">
    <property type="entry name" value="P-loop containing nucleotide triphosphate hydrolases"/>
    <property type="match status" value="1"/>
</dbReference>
<feature type="domain" description="ABC transporter" evidence="4">
    <location>
        <begin position="6"/>
        <end position="247"/>
    </location>
</feature>